<dbReference type="Gene3D" id="3.40.50.150">
    <property type="entry name" value="Vaccinia Virus protein VP39"/>
    <property type="match status" value="1"/>
</dbReference>
<dbReference type="InterPro" id="IPR016718">
    <property type="entry name" value="rRNA_m1G-MeTrfase_A_prd"/>
</dbReference>
<dbReference type="PIRSF" id="PIRSF018249">
    <property type="entry name" value="MyrA_prd"/>
    <property type="match status" value="1"/>
</dbReference>
<dbReference type="Proteomes" id="UP000050823">
    <property type="component" value="Unassembled WGS sequence"/>
</dbReference>
<evidence type="ECO:0000259" key="3">
    <source>
        <dbReference type="Pfam" id="PF13649"/>
    </source>
</evidence>
<keyword evidence="1" id="KW-0862">Zinc</keyword>
<feature type="binding site" evidence="2">
    <location>
        <begin position="111"/>
        <end position="112"/>
    </location>
    <ligand>
        <name>S-adenosyl-L-methionine</name>
        <dbReference type="ChEBI" id="CHEBI:59789"/>
    </ligand>
</feature>
<feature type="binding site" evidence="1">
    <location>
        <position position="45"/>
    </location>
    <ligand>
        <name>Zn(2+)</name>
        <dbReference type="ChEBI" id="CHEBI:29105"/>
    </ligand>
</feature>
<protein>
    <submittedName>
        <fullName evidence="5">Methyltransferase family protein</fullName>
    </submittedName>
</protein>
<name>A0AA89I5N8_9LACO</name>
<dbReference type="Pfam" id="PF13649">
    <property type="entry name" value="Methyltransf_25"/>
    <property type="match status" value="1"/>
</dbReference>
<dbReference type="EMBL" id="AYZB01000066">
    <property type="protein sequence ID" value="KRM20651.1"/>
    <property type="molecule type" value="Genomic_DNA"/>
</dbReference>
<dbReference type="GO" id="GO:0046872">
    <property type="term" value="F:metal ion binding"/>
    <property type="evidence" value="ECO:0007669"/>
    <property type="project" value="UniProtKB-KW"/>
</dbReference>
<feature type="domain" description="Methyltransferase" evidence="3">
    <location>
        <begin position="104"/>
        <end position="186"/>
    </location>
</feature>
<evidence type="ECO:0000313" key="5">
    <source>
        <dbReference type="EMBL" id="KRM20651.1"/>
    </source>
</evidence>
<feature type="binding site" evidence="1">
    <location>
        <position position="28"/>
    </location>
    <ligand>
        <name>Zn(2+)</name>
        <dbReference type="ChEBI" id="CHEBI:29105"/>
    </ligand>
</feature>
<dbReference type="InterPro" id="IPR041698">
    <property type="entry name" value="Methyltransf_25"/>
</dbReference>
<dbReference type="Pfam" id="PF21302">
    <property type="entry name" value="Zn_ribbon_RlmA"/>
    <property type="match status" value="1"/>
</dbReference>
<feature type="binding site" evidence="2">
    <location>
        <position position="87"/>
    </location>
    <ligand>
        <name>S-adenosyl-L-methionine</name>
        <dbReference type="ChEBI" id="CHEBI:59789"/>
    </ligand>
</feature>
<keyword evidence="5" id="KW-0489">Methyltransferase</keyword>
<keyword evidence="5" id="KW-0808">Transferase</keyword>
<evidence type="ECO:0000256" key="1">
    <source>
        <dbReference type="PIRSR" id="PIRSR018249-1"/>
    </source>
</evidence>
<feature type="binding site" evidence="1">
    <location>
        <position position="31"/>
    </location>
    <ligand>
        <name>Zn(2+)</name>
        <dbReference type="ChEBI" id="CHEBI:29105"/>
    </ligand>
</feature>
<dbReference type="GO" id="GO:0008168">
    <property type="term" value="F:methyltransferase activity"/>
    <property type="evidence" value="ECO:0007669"/>
    <property type="project" value="UniProtKB-KW"/>
</dbReference>
<evidence type="ECO:0000259" key="4">
    <source>
        <dbReference type="Pfam" id="PF21302"/>
    </source>
</evidence>
<feature type="binding site" evidence="1">
    <location>
        <position position="49"/>
    </location>
    <ligand>
        <name>Zn(2+)</name>
        <dbReference type="ChEBI" id="CHEBI:29105"/>
    </ligand>
</feature>
<accession>A0AA89I5N8</accession>
<feature type="binding site" evidence="2">
    <location>
        <position position="197"/>
    </location>
    <ligand>
        <name>S-adenosyl-L-methionine</name>
        <dbReference type="ChEBI" id="CHEBI:59789"/>
    </ligand>
</feature>
<comment type="caution">
    <text evidence="5">The sequence shown here is derived from an EMBL/GenBank/DDBJ whole genome shotgun (WGS) entry which is preliminary data.</text>
</comment>
<sequence>MWYKENRYLKKIELAKQFLKSNLAVLQCPICEDTFISVAEHQLLCVNGHSFDFAKNGTLYFLAKQMKSEYTREMLQHRRAFLQAGFFQPFLSEIASRIVPDSLVLDVGCGEGTPVQQLNAQIPARYIGFDISKPAIQLASDYNSDGWFCAADLARMPFAEHRLDTILNIFSPSQYQEFKRVLKPGGQLIKVIPNAGYLHELRELLYHGQAKESYDHGPVLALFAQHFPDYQELQIQKTLSLTPETLRDLVEMTPLTWTASKEQLAAITLAVLPEISLDVTILVGK</sequence>
<dbReference type="InterPro" id="IPR029063">
    <property type="entry name" value="SAM-dependent_MTases_sf"/>
</dbReference>
<gene>
    <name evidence="5" type="ORF">FC90_GL000013</name>
</gene>
<dbReference type="GO" id="GO:0032259">
    <property type="term" value="P:methylation"/>
    <property type="evidence" value="ECO:0007669"/>
    <property type="project" value="UniProtKB-KW"/>
</dbReference>
<dbReference type="InterPro" id="IPR048647">
    <property type="entry name" value="RlmA_N"/>
</dbReference>
<organism evidence="5 6">
    <name type="scientific">Latilactobacillus graminis DSM 20719</name>
    <dbReference type="NCBI Taxonomy" id="1423752"/>
    <lineage>
        <taxon>Bacteria</taxon>
        <taxon>Bacillati</taxon>
        <taxon>Bacillota</taxon>
        <taxon>Bacilli</taxon>
        <taxon>Lactobacillales</taxon>
        <taxon>Lactobacillaceae</taxon>
        <taxon>Latilactobacillus</taxon>
    </lineage>
</organism>
<dbReference type="CDD" id="cd02440">
    <property type="entry name" value="AdoMet_MTases"/>
    <property type="match status" value="1"/>
</dbReference>
<dbReference type="PANTHER" id="PTHR44068:SF11">
    <property type="entry name" value="GERANYL DIPHOSPHATE 2-C-METHYLTRANSFERASE"/>
    <property type="match status" value="1"/>
</dbReference>
<dbReference type="AlphaFoldDB" id="A0AA89I5N8"/>
<reference evidence="5 6" key="1">
    <citation type="journal article" date="2015" name="Genome Announc.">
        <title>Expanding the biotechnology potential of lactobacilli through comparative genomics of 213 strains and associated genera.</title>
        <authorList>
            <person name="Sun Z."/>
            <person name="Harris H.M."/>
            <person name="McCann A."/>
            <person name="Guo C."/>
            <person name="Argimon S."/>
            <person name="Zhang W."/>
            <person name="Yang X."/>
            <person name="Jeffery I.B."/>
            <person name="Cooney J.C."/>
            <person name="Kagawa T.F."/>
            <person name="Liu W."/>
            <person name="Song Y."/>
            <person name="Salvetti E."/>
            <person name="Wrobel A."/>
            <person name="Rasinkangas P."/>
            <person name="Parkhill J."/>
            <person name="Rea M.C."/>
            <person name="O'Sullivan O."/>
            <person name="Ritari J."/>
            <person name="Douillard F.P."/>
            <person name="Paul Ross R."/>
            <person name="Yang R."/>
            <person name="Briner A.E."/>
            <person name="Felis G.E."/>
            <person name="de Vos W.M."/>
            <person name="Barrangou R."/>
            <person name="Klaenhammer T.R."/>
            <person name="Caufield P.W."/>
            <person name="Cui Y."/>
            <person name="Zhang H."/>
            <person name="O'Toole P.W."/>
        </authorList>
    </citation>
    <scope>NUCLEOTIDE SEQUENCE [LARGE SCALE GENOMIC DNA]</scope>
    <source>
        <strain evidence="5 6">DSM 20719</strain>
    </source>
</reference>
<evidence type="ECO:0000256" key="2">
    <source>
        <dbReference type="PIRSR" id="PIRSR018249-2"/>
    </source>
</evidence>
<keyword evidence="2" id="KW-0949">S-adenosyl-L-methionine</keyword>
<evidence type="ECO:0000313" key="6">
    <source>
        <dbReference type="Proteomes" id="UP000050823"/>
    </source>
</evidence>
<feature type="domain" description="23S rRNA (guanine(745)-N(1))-methyltransferase N-terminal" evidence="4">
    <location>
        <begin position="26"/>
        <end position="67"/>
    </location>
</feature>
<keyword evidence="1" id="KW-0479">Metal-binding</keyword>
<proteinExistence type="predicted"/>
<dbReference type="InterPro" id="IPR050447">
    <property type="entry name" value="Erg6_SMT_methyltransf"/>
</dbReference>
<dbReference type="SUPFAM" id="SSF53335">
    <property type="entry name" value="S-adenosyl-L-methionine-dependent methyltransferases"/>
    <property type="match status" value="1"/>
</dbReference>
<dbReference type="PANTHER" id="PTHR44068">
    <property type="entry name" value="ZGC:194242"/>
    <property type="match status" value="1"/>
</dbReference>